<keyword evidence="1" id="KW-0472">Membrane</keyword>
<evidence type="ECO:0000313" key="2">
    <source>
        <dbReference type="EMBL" id="BCD97019.1"/>
    </source>
</evidence>
<organism evidence="2 3">
    <name type="scientific">Marinagarivorans cellulosilyticus</name>
    <dbReference type="NCBI Taxonomy" id="2721545"/>
    <lineage>
        <taxon>Bacteria</taxon>
        <taxon>Pseudomonadati</taxon>
        <taxon>Pseudomonadota</taxon>
        <taxon>Gammaproteobacteria</taxon>
        <taxon>Cellvibrionales</taxon>
        <taxon>Cellvibrionaceae</taxon>
        <taxon>Marinagarivorans</taxon>
    </lineage>
</organism>
<protein>
    <recommendedName>
        <fullName evidence="4">EpsG family protein</fullName>
    </recommendedName>
</protein>
<keyword evidence="1" id="KW-0812">Transmembrane</keyword>
<proteinExistence type="predicted"/>
<feature type="transmembrane region" description="Helical" evidence="1">
    <location>
        <begin position="247"/>
        <end position="266"/>
    </location>
</feature>
<dbReference type="Pfam" id="PF14897">
    <property type="entry name" value="EpsG"/>
    <property type="match status" value="1"/>
</dbReference>
<dbReference type="RefSeq" id="WP_236986497.1">
    <property type="nucleotide sequence ID" value="NZ_AP023086.1"/>
</dbReference>
<dbReference type="AlphaFoldDB" id="A0AAN1WG86"/>
<accession>A0AAN1WG86</accession>
<feature type="transmembrane region" description="Helical" evidence="1">
    <location>
        <begin position="29"/>
        <end position="47"/>
    </location>
</feature>
<feature type="transmembrane region" description="Helical" evidence="1">
    <location>
        <begin position="332"/>
        <end position="354"/>
    </location>
</feature>
<evidence type="ECO:0000313" key="3">
    <source>
        <dbReference type="Proteomes" id="UP001320119"/>
    </source>
</evidence>
<dbReference type="Proteomes" id="UP001320119">
    <property type="component" value="Chromosome"/>
</dbReference>
<feature type="transmembrane region" description="Helical" evidence="1">
    <location>
        <begin position="97"/>
        <end position="116"/>
    </location>
</feature>
<feature type="transmembrane region" description="Helical" evidence="1">
    <location>
        <begin position="304"/>
        <end position="325"/>
    </location>
</feature>
<feature type="transmembrane region" description="Helical" evidence="1">
    <location>
        <begin position="199"/>
        <end position="221"/>
    </location>
</feature>
<feature type="transmembrane region" description="Helical" evidence="1">
    <location>
        <begin position="162"/>
        <end position="187"/>
    </location>
</feature>
<reference evidence="2 3" key="1">
    <citation type="journal article" date="2022" name="IScience">
        <title>An ultrasensitive nanofiber-based assay for enzymatic hydrolysis and deep-sea microbial degradation of cellulose.</title>
        <authorList>
            <person name="Tsudome M."/>
            <person name="Tachioka M."/>
            <person name="Miyazaki M."/>
            <person name="Uchimura K."/>
            <person name="Tsuda M."/>
            <person name="Takaki Y."/>
            <person name="Deguchi S."/>
        </authorList>
    </citation>
    <scope>NUCLEOTIDE SEQUENCE [LARGE SCALE GENOMIC DNA]</scope>
    <source>
        <strain evidence="2 3">GE09</strain>
    </source>
</reference>
<dbReference type="InterPro" id="IPR049458">
    <property type="entry name" value="EpsG-like"/>
</dbReference>
<dbReference type="EMBL" id="AP023086">
    <property type="protein sequence ID" value="BCD97019.1"/>
    <property type="molecule type" value="Genomic_DNA"/>
</dbReference>
<evidence type="ECO:0000256" key="1">
    <source>
        <dbReference type="SAM" id="Phobius"/>
    </source>
</evidence>
<name>A0AAN1WG86_9GAMM</name>
<keyword evidence="1" id="KW-1133">Transmembrane helix</keyword>
<feature type="transmembrane region" description="Helical" evidence="1">
    <location>
        <begin position="59"/>
        <end position="77"/>
    </location>
</feature>
<gene>
    <name evidence="2" type="ORF">MARGE09_P1219</name>
</gene>
<keyword evidence="3" id="KW-1185">Reference proteome</keyword>
<feature type="transmembrane region" description="Helical" evidence="1">
    <location>
        <begin position="273"/>
        <end position="292"/>
    </location>
</feature>
<feature type="transmembrane region" description="Helical" evidence="1">
    <location>
        <begin position="123"/>
        <end position="142"/>
    </location>
</feature>
<sequence length="355" mass="39832">MNYYFVFSAVVCLLVSVSSIVQEKPMAISRSLLIALLGASFVSLFVLPDYHTYQTMFDVTPSLIAVAFHGAVFSHVYGEPGYTLLMSAFKIISTDFYYFRFLVVFLALYLKLYFIFKVAKPPVIAVVAYFALFFYMDSFLLRQSLAAGIMALALLSLIEGKALRYVALVCVAATFHVSALAALPLIFARTIDLNRFQALIILLAILVLGFSGVGKYLAVLVDQGWLPHYLNSKILRYSVSERGDATGLLRGAVLLYTTGVLLYIIFQDQLRRNFLHYSIVLCVALYGLLFLIGFNDFGIFGDRVFRLFGVIFSVVFAVLCIALVYAQRAYWVLPISFLFVLLSMFLVPTGRVMWL</sequence>
<dbReference type="KEGG" id="marq:MARGE09_P1219"/>
<evidence type="ECO:0008006" key="4">
    <source>
        <dbReference type="Google" id="ProtNLM"/>
    </source>
</evidence>